<keyword evidence="3" id="KW-1185">Reference proteome</keyword>
<name>A0A0C3CD91_HEBCY</name>
<evidence type="ECO:0000256" key="1">
    <source>
        <dbReference type="SAM" id="SignalP"/>
    </source>
</evidence>
<dbReference type="HOGENOM" id="CLU_2346939_0_0_1"/>
<gene>
    <name evidence="2" type="ORF">M413DRAFT_440324</name>
</gene>
<reference evidence="2 3" key="1">
    <citation type="submission" date="2014-04" db="EMBL/GenBank/DDBJ databases">
        <authorList>
            <consortium name="DOE Joint Genome Institute"/>
            <person name="Kuo A."/>
            <person name="Gay G."/>
            <person name="Dore J."/>
            <person name="Kohler A."/>
            <person name="Nagy L.G."/>
            <person name="Floudas D."/>
            <person name="Copeland A."/>
            <person name="Barry K.W."/>
            <person name="Cichocki N."/>
            <person name="Veneault-Fourrey C."/>
            <person name="LaButti K."/>
            <person name="Lindquist E.A."/>
            <person name="Lipzen A."/>
            <person name="Lundell T."/>
            <person name="Morin E."/>
            <person name="Murat C."/>
            <person name="Sun H."/>
            <person name="Tunlid A."/>
            <person name="Henrissat B."/>
            <person name="Grigoriev I.V."/>
            <person name="Hibbett D.S."/>
            <person name="Martin F."/>
            <person name="Nordberg H.P."/>
            <person name="Cantor M.N."/>
            <person name="Hua S.X."/>
        </authorList>
    </citation>
    <scope>NUCLEOTIDE SEQUENCE [LARGE SCALE GENOMIC DNA]</scope>
    <source>
        <strain evidence="3">h7</strain>
    </source>
</reference>
<reference evidence="3" key="2">
    <citation type="submission" date="2015-01" db="EMBL/GenBank/DDBJ databases">
        <title>Evolutionary Origins and Diversification of the Mycorrhizal Mutualists.</title>
        <authorList>
            <consortium name="DOE Joint Genome Institute"/>
            <consortium name="Mycorrhizal Genomics Consortium"/>
            <person name="Kohler A."/>
            <person name="Kuo A."/>
            <person name="Nagy L.G."/>
            <person name="Floudas D."/>
            <person name="Copeland A."/>
            <person name="Barry K.W."/>
            <person name="Cichocki N."/>
            <person name="Veneault-Fourrey C."/>
            <person name="LaButti K."/>
            <person name="Lindquist E.A."/>
            <person name="Lipzen A."/>
            <person name="Lundell T."/>
            <person name="Morin E."/>
            <person name="Murat C."/>
            <person name="Riley R."/>
            <person name="Ohm R."/>
            <person name="Sun H."/>
            <person name="Tunlid A."/>
            <person name="Henrissat B."/>
            <person name="Grigoriev I.V."/>
            <person name="Hibbett D.S."/>
            <person name="Martin F."/>
        </authorList>
    </citation>
    <scope>NUCLEOTIDE SEQUENCE [LARGE SCALE GENOMIC DNA]</scope>
    <source>
        <strain evidence="3">h7</strain>
    </source>
</reference>
<dbReference type="AlphaFoldDB" id="A0A0C3CD91"/>
<feature type="chain" id="PRO_5002162617" evidence="1">
    <location>
        <begin position="23"/>
        <end position="97"/>
    </location>
</feature>
<evidence type="ECO:0000313" key="3">
    <source>
        <dbReference type="Proteomes" id="UP000053424"/>
    </source>
</evidence>
<dbReference type="Proteomes" id="UP000053424">
    <property type="component" value="Unassembled WGS sequence"/>
</dbReference>
<dbReference type="EMBL" id="KN831770">
    <property type="protein sequence ID" value="KIM46745.1"/>
    <property type="molecule type" value="Genomic_DNA"/>
</dbReference>
<accession>A0A0C3CD91</accession>
<keyword evidence="1" id="KW-0732">Signal</keyword>
<evidence type="ECO:0000313" key="2">
    <source>
        <dbReference type="EMBL" id="KIM46745.1"/>
    </source>
</evidence>
<dbReference type="PROSITE" id="PS51257">
    <property type="entry name" value="PROKAR_LIPOPROTEIN"/>
    <property type="match status" value="1"/>
</dbReference>
<organism evidence="2 3">
    <name type="scientific">Hebeloma cylindrosporum</name>
    <dbReference type="NCBI Taxonomy" id="76867"/>
    <lineage>
        <taxon>Eukaryota</taxon>
        <taxon>Fungi</taxon>
        <taxon>Dikarya</taxon>
        <taxon>Basidiomycota</taxon>
        <taxon>Agaricomycotina</taxon>
        <taxon>Agaricomycetes</taxon>
        <taxon>Agaricomycetidae</taxon>
        <taxon>Agaricales</taxon>
        <taxon>Agaricineae</taxon>
        <taxon>Hymenogastraceae</taxon>
        <taxon>Hebeloma</taxon>
    </lineage>
</organism>
<sequence length="97" mass="10248">MRLATFTPIFAFIGIFALGASACTGKGGDCTSLFSWCCGDLRCRSHTRTPPGYGGGTATTIYRTCDCQATEGGPCGFWSPDTWCCDGLHCKSGKCVK</sequence>
<feature type="signal peptide" evidence="1">
    <location>
        <begin position="1"/>
        <end position="22"/>
    </location>
</feature>
<proteinExistence type="predicted"/>
<protein>
    <submittedName>
        <fullName evidence="2">Uncharacterized protein</fullName>
    </submittedName>
</protein>